<keyword evidence="2" id="KW-1185">Reference proteome</keyword>
<dbReference type="Proteomes" id="UP000299102">
    <property type="component" value="Unassembled WGS sequence"/>
</dbReference>
<protein>
    <submittedName>
        <fullName evidence="1">Uncharacterized protein</fullName>
    </submittedName>
</protein>
<name>A0A4C1SVK9_EUMVA</name>
<sequence length="86" mass="9974">MRISWTSHVGPNTYLCRMHTQTLYRSPQANTRDRLLMLAIWLLSQRTHDVQIKFPNDIRVLDRGGLAVSIGFYRPCSTSRALRNSI</sequence>
<evidence type="ECO:0000313" key="1">
    <source>
        <dbReference type="EMBL" id="GBP05934.1"/>
    </source>
</evidence>
<dbReference type="EMBL" id="BGZK01003970">
    <property type="protein sequence ID" value="GBP05934.1"/>
    <property type="molecule type" value="Genomic_DNA"/>
</dbReference>
<dbReference type="AlphaFoldDB" id="A0A4C1SVK9"/>
<proteinExistence type="predicted"/>
<accession>A0A4C1SVK9</accession>
<reference evidence="1 2" key="1">
    <citation type="journal article" date="2019" name="Commun. Biol.">
        <title>The bagworm genome reveals a unique fibroin gene that provides high tensile strength.</title>
        <authorList>
            <person name="Kono N."/>
            <person name="Nakamura H."/>
            <person name="Ohtoshi R."/>
            <person name="Tomita M."/>
            <person name="Numata K."/>
            <person name="Arakawa K."/>
        </authorList>
    </citation>
    <scope>NUCLEOTIDE SEQUENCE [LARGE SCALE GENOMIC DNA]</scope>
</reference>
<gene>
    <name evidence="1" type="ORF">EVAR_71635_1</name>
</gene>
<organism evidence="1 2">
    <name type="scientific">Eumeta variegata</name>
    <name type="common">Bagworm moth</name>
    <name type="synonym">Eumeta japonica</name>
    <dbReference type="NCBI Taxonomy" id="151549"/>
    <lineage>
        <taxon>Eukaryota</taxon>
        <taxon>Metazoa</taxon>
        <taxon>Ecdysozoa</taxon>
        <taxon>Arthropoda</taxon>
        <taxon>Hexapoda</taxon>
        <taxon>Insecta</taxon>
        <taxon>Pterygota</taxon>
        <taxon>Neoptera</taxon>
        <taxon>Endopterygota</taxon>
        <taxon>Lepidoptera</taxon>
        <taxon>Glossata</taxon>
        <taxon>Ditrysia</taxon>
        <taxon>Tineoidea</taxon>
        <taxon>Psychidae</taxon>
        <taxon>Oiketicinae</taxon>
        <taxon>Eumeta</taxon>
    </lineage>
</organism>
<evidence type="ECO:0000313" key="2">
    <source>
        <dbReference type="Proteomes" id="UP000299102"/>
    </source>
</evidence>
<comment type="caution">
    <text evidence="1">The sequence shown here is derived from an EMBL/GenBank/DDBJ whole genome shotgun (WGS) entry which is preliminary data.</text>
</comment>